<dbReference type="FunFam" id="4.10.1000.10:FF:000018">
    <property type="entry name" value="Zinc finger protein"/>
    <property type="match status" value="1"/>
</dbReference>
<name>A0A915PYS6_9BILA</name>
<feature type="zinc finger region" description="C3H1-type" evidence="5">
    <location>
        <begin position="194"/>
        <end position="222"/>
    </location>
</feature>
<protein>
    <submittedName>
        <fullName evidence="8">C3H1-type domain-containing protein</fullName>
    </submittedName>
</protein>
<dbReference type="PROSITE" id="PS50103">
    <property type="entry name" value="ZF_C3H1"/>
    <property type="match status" value="2"/>
</dbReference>
<evidence type="ECO:0000256" key="2">
    <source>
        <dbReference type="ARBA" id="ARBA00022737"/>
    </source>
</evidence>
<dbReference type="Gene3D" id="6.10.250.3220">
    <property type="match status" value="1"/>
</dbReference>
<dbReference type="InterPro" id="IPR045877">
    <property type="entry name" value="ZFP36-like"/>
</dbReference>
<dbReference type="FunFam" id="4.10.1000.10:FF:000001">
    <property type="entry name" value="zinc finger CCCH domain-containing protein 15-like"/>
    <property type="match status" value="1"/>
</dbReference>
<dbReference type="GO" id="GO:0030154">
    <property type="term" value="P:cell differentiation"/>
    <property type="evidence" value="ECO:0007669"/>
    <property type="project" value="UniProtKB-ARBA"/>
</dbReference>
<evidence type="ECO:0000256" key="4">
    <source>
        <dbReference type="ARBA" id="ARBA00022833"/>
    </source>
</evidence>
<feature type="domain" description="C3H1-type" evidence="6">
    <location>
        <begin position="155"/>
        <end position="183"/>
    </location>
</feature>
<dbReference type="GO" id="GO:0080090">
    <property type="term" value="P:regulation of primary metabolic process"/>
    <property type="evidence" value="ECO:0007669"/>
    <property type="project" value="UniProtKB-ARBA"/>
</dbReference>
<feature type="domain" description="C3H1-type" evidence="6">
    <location>
        <begin position="194"/>
        <end position="222"/>
    </location>
</feature>
<dbReference type="AlphaFoldDB" id="A0A915PYS6"/>
<dbReference type="InterPro" id="IPR000571">
    <property type="entry name" value="Znf_CCCH"/>
</dbReference>
<evidence type="ECO:0000259" key="6">
    <source>
        <dbReference type="PROSITE" id="PS50103"/>
    </source>
</evidence>
<dbReference type="Pfam" id="PF00642">
    <property type="entry name" value="zf-CCCH"/>
    <property type="match status" value="2"/>
</dbReference>
<evidence type="ECO:0000256" key="5">
    <source>
        <dbReference type="PROSITE-ProRule" id="PRU00723"/>
    </source>
</evidence>
<dbReference type="GO" id="GO:0043186">
    <property type="term" value="C:P granule"/>
    <property type="evidence" value="ECO:0007669"/>
    <property type="project" value="UniProtKB-ARBA"/>
</dbReference>
<feature type="zinc finger region" description="C3H1-type" evidence="5">
    <location>
        <begin position="155"/>
        <end position="183"/>
    </location>
</feature>
<proteinExistence type="predicted"/>
<dbReference type="SMART" id="SM00356">
    <property type="entry name" value="ZnF_C3H1"/>
    <property type="match status" value="2"/>
</dbReference>
<dbReference type="SUPFAM" id="SSF90229">
    <property type="entry name" value="CCCH zinc finger"/>
    <property type="match status" value="2"/>
</dbReference>
<keyword evidence="2" id="KW-0677">Repeat</keyword>
<keyword evidence="4 5" id="KW-0862">Zinc</keyword>
<accession>A0A915PYS6</accession>
<evidence type="ECO:0000313" key="7">
    <source>
        <dbReference type="Proteomes" id="UP000887581"/>
    </source>
</evidence>
<dbReference type="PANTHER" id="PTHR12547">
    <property type="entry name" value="CCCH ZINC FINGER/TIS11-RELATED"/>
    <property type="match status" value="1"/>
</dbReference>
<keyword evidence="3 5" id="KW-0863">Zinc-finger</keyword>
<sequence length="408" mass="45498">MLSTVSPQRAVVPLHSRQLATQPVIETAVPVQLRQLLKQCYGLEEGADLYVLPNNPNKLFVLYRGQLRTVDLSAWQTVQKDNIPAQINSDDLRINSESPVDDTKGDEQRAANITSVASFRTSSTIGRCLHEPEWQKAVSDKERELLQRERRRTSAYKTSLCNAFRDTGHCSYGSECRFAHGVSELRPAPGPHPKYKTQLCNKFALYGSCPYGARCQFIHMRPCGMQNDRVGRMNFTASLDGSGRHAFCCQHYSRGGRIRLVKHLLTGRDFIKFYGRNTYVVEGSTPDRSDAFQQHFFASSNNLQKTPAIEMSCSRCVSESFWHQNPSNTSSVGDVERTSSVLPVARSDGLSPVSPALDNLFSTLNIGESVNPFTQSCFPRINIENFTGKGAVSNLSHVNSTDATYRTS</sequence>
<dbReference type="GO" id="GO:0003730">
    <property type="term" value="F:mRNA 3'-UTR binding"/>
    <property type="evidence" value="ECO:0007669"/>
    <property type="project" value="TreeGrafter"/>
</dbReference>
<evidence type="ECO:0000313" key="8">
    <source>
        <dbReference type="WBParaSite" id="sdigi.contig605.g9190.t1"/>
    </source>
</evidence>
<evidence type="ECO:0000256" key="1">
    <source>
        <dbReference type="ARBA" id="ARBA00022723"/>
    </source>
</evidence>
<dbReference type="InterPro" id="IPR036855">
    <property type="entry name" value="Znf_CCCH_sf"/>
</dbReference>
<organism evidence="7 8">
    <name type="scientific">Setaria digitata</name>
    <dbReference type="NCBI Taxonomy" id="48799"/>
    <lineage>
        <taxon>Eukaryota</taxon>
        <taxon>Metazoa</taxon>
        <taxon>Ecdysozoa</taxon>
        <taxon>Nematoda</taxon>
        <taxon>Chromadorea</taxon>
        <taxon>Rhabditida</taxon>
        <taxon>Spirurina</taxon>
        <taxon>Spiruromorpha</taxon>
        <taxon>Filarioidea</taxon>
        <taxon>Setariidae</taxon>
        <taxon>Setaria</taxon>
    </lineage>
</organism>
<dbReference type="GO" id="GO:0008270">
    <property type="term" value="F:zinc ion binding"/>
    <property type="evidence" value="ECO:0007669"/>
    <property type="project" value="UniProtKB-KW"/>
</dbReference>
<keyword evidence="1 5" id="KW-0479">Metal-binding</keyword>
<dbReference type="WBParaSite" id="sdigi.contig605.g9190.t1">
    <property type="protein sequence ID" value="sdigi.contig605.g9190.t1"/>
    <property type="gene ID" value="sdigi.contig605.g9190"/>
</dbReference>
<keyword evidence="7" id="KW-1185">Reference proteome</keyword>
<dbReference type="Gene3D" id="4.10.1000.10">
    <property type="entry name" value="Zinc finger, CCCH-type"/>
    <property type="match status" value="1"/>
</dbReference>
<dbReference type="PANTHER" id="PTHR12547:SF144">
    <property type="entry name" value="C3H1-TYPE DOMAIN-CONTAINING PROTEIN"/>
    <property type="match status" value="1"/>
</dbReference>
<dbReference type="GO" id="GO:0010468">
    <property type="term" value="P:regulation of gene expression"/>
    <property type="evidence" value="ECO:0007669"/>
    <property type="project" value="UniProtKB-ARBA"/>
</dbReference>
<reference evidence="8" key="1">
    <citation type="submission" date="2022-11" db="UniProtKB">
        <authorList>
            <consortium name="WormBaseParasite"/>
        </authorList>
    </citation>
    <scope>IDENTIFICATION</scope>
</reference>
<dbReference type="Proteomes" id="UP000887581">
    <property type="component" value="Unplaced"/>
</dbReference>
<evidence type="ECO:0000256" key="3">
    <source>
        <dbReference type="ARBA" id="ARBA00022771"/>
    </source>
</evidence>
<dbReference type="GO" id="GO:0005829">
    <property type="term" value="C:cytosol"/>
    <property type="evidence" value="ECO:0007669"/>
    <property type="project" value="TreeGrafter"/>
</dbReference>